<sequence length="60" mass="6741">MECCLSYMKCCLLCMISFSADMSSARDGGYQVSTSQTLLRLPWRRAPDSSDVARPTQDTR</sequence>
<evidence type="ECO:0000256" key="1">
    <source>
        <dbReference type="SAM" id="SignalP"/>
    </source>
</evidence>
<reference evidence="2" key="1">
    <citation type="submission" date="2020-11" db="EMBL/GenBank/DDBJ databases">
        <authorList>
            <person name="Tran Van P."/>
        </authorList>
    </citation>
    <scope>NUCLEOTIDE SEQUENCE</scope>
</reference>
<feature type="chain" id="PRO_5031268974" evidence="1">
    <location>
        <begin position="26"/>
        <end position="60"/>
    </location>
</feature>
<protein>
    <submittedName>
        <fullName evidence="2">Uncharacterized protein</fullName>
    </submittedName>
</protein>
<feature type="signal peptide" evidence="1">
    <location>
        <begin position="1"/>
        <end position="25"/>
    </location>
</feature>
<proteinExistence type="predicted"/>
<accession>A0A7R9DYG2</accession>
<name>A0A7R9DYG2_TIMPO</name>
<gene>
    <name evidence="2" type="ORF">TPSB3V08_LOCUS15479</name>
</gene>
<dbReference type="AlphaFoldDB" id="A0A7R9DYG2"/>
<organism evidence="2">
    <name type="scientific">Timema poppense</name>
    <name type="common">Walking stick</name>
    <dbReference type="NCBI Taxonomy" id="170557"/>
    <lineage>
        <taxon>Eukaryota</taxon>
        <taxon>Metazoa</taxon>
        <taxon>Ecdysozoa</taxon>
        <taxon>Arthropoda</taxon>
        <taxon>Hexapoda</taxon>
        <taxon>Insecta</taxon>
        <taxon>Pterygota</taxon>
        <taxon>Neoptera</taxon>
        <taxon>Polyneoptera</taxon>
        <taxon>Phasmatodea</taxon>
        <taxon>Timematodea</taxon>
        <taxon>Timematoidea</taxon>
        <taxon>Timematidae</taxon>
        <taxon>Timema</taxon>
    </lineage>
</organism>
<evidence type="ECO:0000313" key="2">
    <source>
        <dbReference type="EMBL" id="CAD7422064.1"/>
    </source>
</evidence>
<keyword evidence="1" id="KW-0732">Signal</keyword>
<dbReference type="EMBL" id="OD078430">
    <property type="protein sequence ID" value="CAD7422064.1"/>
    <property type="molecule type" value="Genomic_DNA"/>
</dbReference>